<dbReference type="Proteomes" id="UP001200034">
    <property type="component" value="Unassembled WGS sequence"/>
</dbReference>
<feature type="region of interest" description="Disordered" evidence="1">
    <location>
        <begin position="221"/>
        <end position="243"/>
    </location>
</feature>
<dbReference type="EMBL" id="JAJJHW010000824">
    <property type="protein sequence ID" value="KAH8381722.1"/>
    <property type="molecule type" value="Genomic_DNA"/>
</dbReference>
<feature type="domain" description="DUF4780" evidence="2">
    <location>
        <begin position="251"/>
        <end position="434"/>
    </location>
</feature>
<dbReference type="InterPro" id="IPR029071">
    <property type="entry name" value="Ubiquitin-like_domsf"/>
</dbReference>
<evidence type="ECO:0000256" key="1">
    <source>
        <dbReference type="SAM" id="MobiDB-lite"/>
    </source>
</evidence>
<dbReference type="AlphaFoldDB" id="A0AAD4K9D7"/>
<accession>A0AAD4K9D7</accession>
<evidence type="ECO:0000259" key="2">
    <source>
        <dbReference type="Pfam" id="PF16012"/>
    </source>
</evidence>
<dbReference type="Pfam" id="PF16012">
    <property type="entry name" value="DUF4780"/>
    <property type="match status" value="1"/>
</dbReference>
<evidence type="ECO:0000313" key="4">
    <source>
        <dbReference type="Proteomes" id="UP001200034"/>
    </source>
</evidence>
<reference evidence="3" key="1">
    <citation type="journal article" date="2021" name="Mol. Ecol. Resour.">
        <title>Phylogenomic analyses of the genus Drosophila reveals genomic signals of climate adaptation.</title>
        <authorList>
            <person name="Li F."/>
            <person name="Rane R.V."/>
            <person name="Luria V."/>
            <person name="Xiong Z."/>
            <person name="Chen J."/>
            <person name="Li Z."/>
            <person name="Catullo R.A."/>
            <person name="Griffin P.C."/>
            <person name="Schiffer M."/>
            <person name="Pearce S."/>
            <person name="Lee S.F."/>
            <person name="McElroy K."/>
            <person name="Stocker A."/>
            <person name="Shirriffs J."/>
            <person name="Cockerell F."/>
            <person name="Coppin C."/>
            <person name="Sgro C.M."/>
            <person name="Karger A."/>
            <person name="Cain J.W."/>
            <person name="Weber J.A."/>
            <person name="Santpere G."/>
            <person name="Kirschner M.W."/>
            <person name="Hoffmann A.A."/>
            <person name="Oakeshott J.G."/>
            <person name="Zhang G."/>
        </authorList>
    </citation>
    <scope>NUCLEOTIDE SEQUENCE</scope>
    <source>
        <strain evidence="3">BGI-SZ-2011g</strain>
    </source>
</reference>
<feature type="region of interest" description="Disordered" evidence="1">
    <location>
        <begin position="130"/>
        <end position="174"/>
    </location>
</feature>
<gene>
    <name evidence="3" type="ORF">KR093_011170</name>
</gene>
<comment type="caution">
    <text evidence="3">The sequence shown here is derived from an EMBL/GenBank/DDBJ whole genome shotgun (WGS) entry which is preliminary data.</text>
</comment>
<organism evidence="3 4">
    <name type="scientific">Drosophila rubida</name>
    <dbReference type="NCBI Taxonomy" id="30044"/>
    <lineage>
        <taxon>Eukaryota</taxon>
        <taxon>Metazoa</taxon>
        <taxon>Ecdysozoa</taxon>
        <taxon>Arthropoda</taxon>
        <taxon>Hexapoda</taxon>
        <taxon>Insecta</taxon>
        <taxon>Pterygota</taxon>
        <taxon>Neoptera</taxon>
        <taxon>Endopterygota</taxon>
        <taxon>Diptera</taxon>
        <taxon>Brachycera</taxon>
        <taxon>Muscomorpha</taxon>
        <taxon>Ephydroidea</taxon>
        <taxon>Drosophilidae</taxon>
        <taxon>Drosophila</taxon>
    </lineage>
</organism>
<dbReference type="InterPro" id="IPR031961">
    <property type="entry name" value="DUF4780"/>
</dbReference>
<keyword evidence="4" id="KW-1185">Reference proteome</keyword>
<feature type="non-terminal residue" evidence="3">
    <location>
        <position position="1"/>
    </location>
</feature>
<feature type="compositionally biased region" description="Low complexity" evidence="1">
    <location>
        <begin position="136"/>
        <end position="157"/>
    </location>
</feature>
<feature type="non-terminal residue" evidence="3">
    <location>
        <position position="437"/>
    </location>
</feature>
<proteinExistence type="predicted"/>
<protein>
    <recommendedName>
        <fullName evidence="2">DUF4780 domain-containing protein</fullName>
    </recommendedName>
</protein>
<dbReference type="CDD" id="cd17039">
    <property type="entry name" value="Ubl_ubiquitin_like"/>
    <property type="match status" value="1"/>
</dbReference>
<sequence>LNNLLNELFDQYLLLLQKPLIFNIEDSATIFDLKSNLESFVNIAVDQQVIQRMDRILNDFDELAKVVNLEIDGDKINGAAISLYTNNKFYCFLQFYNKNESDNQSNFFNQPANAKKLPIDTLPQYIEQLDSDESWHSSSSSSDSDSSDQSTDSSDAASHSKRKTVVKAVSPSKSISAAREHEKITVVKVAPQATVPLKDNVVEAVTLESTQAPRKNAIASSILPPTKSKPTASVDSTHSSVEKPSAPYIAMKPEQRKYALIINKDIAEEHPNFGQLMAHFYGLFESSQSCGQLNFSESLSITEHDDQLWVLCEDNETCEWIAQGARMLSSYKCSSFIKYFGLSKCRVVLPQVVDGKQLANIFQLLELQNSGLCTNKWCVAVRTLLDPQVEDYAAQATTTLCKNEILSLYVDQESKTFIQKNGFKLKYCFWRLSFLFE</sequence>
<dbReference type="SUPFAM" id="SSF54236">
    <property type="entry name" value="Ubiquitin-like"/>
    <property type="match status" value="1"/>
</dbReference>
<name>A0AAD4K9D7_9MUSC</name>
<evidence type="ECO:0000313" key="3">
    <source>
        <dbReference type="EMBL" id="KAH8381722.1"/>
    </source>
</evidence>
<feature type="compositionally biased region" description="Polar residues" evidence="1">
    <location>
        <begin position="228"/>
        <end position="239"/>
    </location>
</feature>